<accession>A0A1S2P129</accession>
<dbReference type="Proteomes" id="UP000179642">
    <property type="component" value="Unassembled WGS sequence"/>
</dbReference>
<dbReference type="OrthoDB" id="3824912at2"/>
<comment type="caution">
    <text evidence="5">The sequence shown here is derived from an EMBL/GenBank/DDBJ whole genome shotgun (WGS) entry which is preliminary data.</text>
</comment>
<feature type="region of interest" description="Disordered" evidence="3">
    <location>
        <begin position="116"/>
        <end position="169"/>
    </location>
</feature>
<evidence type="ECO:0000313" key="6">
    <source>
        <dbReference type="Proteomes" id="UP000179642"/>
    </source>
</evidence>
<dbReference type="PROSITE" id="PS50937">
    <property type="entry name" value="HTH_MERR_2"/>
    <property type="match status" value="1"/>
</dbReference>
<dbReference type="Gene3D" id="1.10.1660.10">
    <property type="match status" value="1"/>
</dbReference>
<evidence type="ECO:0000256" key="2">
    <source>
        <dbReference type="SAM" id="Coils"/>
    </source>
</evidence>
<proteinExistence type="predicted"/>
<reference evidence="5 6" key="1">
    <citation type="submission" date="2016-10" db="EMBL/GenBank/DDBJ databases">
        <title>Genome sequence of Streptomyces sp. MUSC 1.</title>
        <authorList>
            <person name="Lee L.-H."/>
            <person name="Ser H.-L."/>
            <person name="Law J.W.-F."/>
        </authorList>
    </citation>
    <scope>NUCLEOTIDE SEQUENCE [LARGE SCALE GENOMIC DNA]</scope>
    <source>
        <strain evidence="5 6">MUSC 1</strain>
    </source>
</reference>
<keyword evidence="6" id="KW-1185">Reference proteome</keyword>
<dbReference type="Pfam" id="PF13411">
    <property type="entry name" value="MerR_1"/>
    <property type="match status" value="1"/>
</dbReference>
<evidence type="ECO:0000256" key="1">
    <source>
        <dbReference type="ARBA" id="ARBA00023125"/>
    </source>
</evidence>
<dbReference type="AlphaFoldDB" id="A0A1S2P129"/>
<dbReference type="SMART" id="SM00422">
    <property type="entry name" value="HTH_MERR"/>
    <property type="match status" value="1"/>
</dbReference>
<dbReference type="PANTHER" id="PTHR30204">
    <property type="entry name" value="REDOX-CYCLING DRUG-SENSING TRANSCRIPTIONAL ACTIVATOR SOXR"/>
    <property type="match status" value="1"/>
</dbReference>
<feature type="coiled-coil region" evidence="2">
    <location>
        <begin position="82"/>
        <end position="109"/>
    </location>
</feature>
<dbReference type="GO" id="GO:0003677">
    <property type="term" value="F:DNA binding"/>
    <property type="evidence" value="ECO:0007669"/>
    <property type="project" value="UniProtKB-KW"/>
</dbReference>
<dbReference type="InterPro" id="IPR009061">
    <property type="entry name" value="DNA-bd_dom_put_sf"/>
</dbReference>
<dbReference type="InterPro" id="IPR047057">
    <property type="entry name" value="MerR_fam"/>
</dbReference>
<keyword evidence="1" id="KW-0238">DNA-binding</keyword>
<keyword evidence="2" id="KW-0175">Coiled coil</keyword>
<sequence>MLIGELSRRTGVSERLLRYYERTELIHAERRANGYREYDEQAVETVRRVRALLAVGLPTRVIRQVLPCTHDTATLRPCPGVLTSLRGQLDILDQRAADLETARRLLRRTIAVTENIENAAEQPPAPGARTRHRPGESPRRCGPQPPSRAGRGSGAAGKAIDARRCPAVG</sequence>
<dbReference type="EMBL" id="MLYO01000117">
    <property type="protein sequence ID" value="OIJ87125.1"/>
    <property type="molecule type" value="Genomic_DNA"/>
</dbReference>
<name>A0A1S2P129_9ACTN</name>
<organism evidence="5 6">
    <name type="scientific">Streptomyces monashensis</name>
    <dbReference type="NCBI Taxonomy" id="1678012"/>
    <lineage>
        <taxon>Bacteria</taxon>
        <taxon>Bacillati</taxon>
        <taxon>Actinomycetota</taxon>
        <taxon>Actinomycetes</taxon>
        <taxon>Kitasatosporales</taxon>
        <taxon>Streptomycetaceae</taxon>
        <taxon>Streptomyces</taxon>
    </lineage>
</organism>
<feature type="compositionally biased region" description="Basic and acidic residues" evidence="3">
    <location>
        <begin position="160"/>
        <end position="169"/>
    </location>
</feature>
<evidence type="ECO:0000259" key="4">
    <source>
        <dbReference type="PROSITE" id="PS50937"/>
    </source>
</evidence>
<evidence type="ECO:0000313" key="5">
    <source>
        <dbReference type="EMBL" id="OIJ87125.1"/>
    </source>
</evidence>
<feature type="domain" description="HTH merR-type" evidence="4">
    <location>
        <begin position="1"/>
        <end position="68"/>
    </location>
</feature>
<dbReference type="PANTHER" id="PTHR30204:SF97">
    <property type="entry name" value="MERR FAMILY REGULATORY PROTEIN"/>
    <property type="match status" value="1"/>
</dbReference>
<dbReference type="SUPFAM" id="SSF46955">
    <property type="entry name" value="Putative DNA-binding domain"/>
    <property type="match status" value="1"/>
</dbReference>
<evidence type="ECO:0000256" key="3">
    <source>
        <dbReference type="SAM" id="MobiDB-lite"/>
    </source>
</evidence>
<dbReference type="GO" id="GO:0003700">
    <property type="term" value="F:DNA-binding transcription factor activity"/>
    <property type="evidence" value="ECO:0007669"/>
    <property type="project" value="InterPro"/>
</dbReference>
<dbReference type="PRINTS" id="PR00040">
    <property type="entry name" value="HTHMERR"/>
</dbReference>
<dbReference type="RefSeq" id="WP_071386421.1">
    <property type="nucleotide sequence ID" value="NZ_MLYO01000117.1"/>
</dbReference>
<gene>
    <name evidence="5" type="ORF">BIV23_42975</name>
</gene>
<protein>
    <recommendedName>
        <fullName evidence="4">HTH merR-type domain-containing protein</fullName>
    </recommendedName>
</protein>
<dbReference type="InterPro" id="IPR000551">
    <property type="entry name" value="MerR-type_HTH_dom"/>
</dbReference>